<evidence type="ECO:0000256" key="1">
    <source>
        <dbReference type="ARBA" id="ARBA00004613"/>
    </source>
</evidence>
<evidence type="ECO:0000313" key="7">
    <source>
        <dbReference type="EMBL" id="KAF7300359.1"/>
    </source>
</evidence>
<evidence type="ECO:0000256" key="4">
    <source>
        <dbReference type="ARBA" id="ARBA00023157"/>
    </source>
</evidence>
<gene>
    <name evidence="7" type="ORF">HMN09_00919200</name>
</gene>
<dbReference type="EMBL" id="JACAZE010000013">
    <property type="protein sequence ID" value="KAF7300359.1"/>
    <property type="molecule type" value="Genomic_DNA"/>
</dbReference>
<feature type="chain" id="PRO_5034938094" evidence="5">
    <location>
        <begin position="20"/>
        <end position="229"/>
    </location>
</feature>
<dbReference type="AlphaFoldDB" id="A0A8H6VZW0"/>
<feature type="signal peptide" evidence="5">
    <location>
        <begin position="1"/>
        <end position="19"/>
    </location>
</feature>
<evidence type="ECO:0000256" key="2">
    <source>
        <dbReference type="ARBA" id="ARBA00022525"/>
    </source>
</evidence>
<dbReference type="PROSITE" id="PS52012">
    <property type="entry name" value="CFEM"/>
    <property type="match status" value="1"/>
</dbReference>
<keyword evidence="2" id="KW-0964">Secreted</keyword>
<keyword evidence="8" id="KW-1185">Reference proteome</keyword>
<dbReference type="Pfam" id="PF05730">
    <property type="entry name" value="CFEM"/>
    <property type="match status" value="1"/>
</dbReference>
<comment type="caution">
    <text evidence="7">The sequence shown here is derived from an EMBL/GenBank/DDBJ whole genome shotgun (WGS) entry which is preliminary data.</text>
</comment>
<evidence type="ECO:0000256" key="3">
    <source>
        <dbReference type="ARBA" id="ARBA00022729"/>
    </source>
</evidence>
<evidence type="ECO:0000313" key="8">
    <source>
        <dbReference type="Proteomes" id="UP000613580"/>
    </source>
</evidence>
<dbReference type="GO" id="GO:0005576">
    <property type="term" value="C:extracellular region"/>
    <property type="evidence" value="ECO:0007669"/>
    <property type="project" value="UniProtKB-SubCell"/>
</dbReference>
<organism evidence="7 8">
    <name type="scientific">Mycena chlorophos</name>
    <name type="common">Agaric fungus</name>
    <name type="synonym">Agaricus chlorophos</name>
    <dbReference type="NCBI Taxonomy" id="658473"/>
    <lineage>
        <taxon>Eukaryota</taxon>
        <taxon>Fungi</taxon>
        <taxon>Dikarya</taxon>
        <taxon>Basidiomycota</taxon>
        <taxon>Agaricomycotina</taxon>
        <taxon>Agaricomycetes</taxon>
        <taxon>Agaricomycetidae</taxon>
        <taxon>Agaricales</taxon>
        <taxon>Marasmiineae</taxon>
        <taxon>Mycenaceae</taxon>
        <taxon>Mycena</taxon>
    </lineage>
</organism>
<accession>A0A8H6VZW0</accession>
<name>A0A8H6VZW0_MYCCL</name>
<dbReference type="InterPro" id="IPR008427">
    <property type="entry name" value="Extracellular_membr_CFEM_dom"/>
</dbReference>
<evidence type="ECO:0000259" key="6">
    <source>
        <dbReference type="PROSITE" id="PS52012"/>
    </source>
</evidence>
<evidence type="ECO:0000256" key="5">
    <source>
        <dbReference type="SAM" id="SignalP"/>
    </source>
</evidence>
<feature type="domain" description="CFEM" evidence="6">
    <location>
        <begin position="64"/>
        <end position="174"/>
    </location>
</feature>
<protein>
    <submittedName>
        <fullName evidence="7">CFEM domain-containing protein</fullName>
    </submittedName>
</protein>
<keyword evidence="4" id="KW-1015">Disulfide bond</keyword>
<comment type="subcellular location">
    <subcellularLocation>
        <location evidence="1">Secreted</location>
    </subcellularLocation>
</comment>
<proteinExistence type="predicted"/>
<sequence length="229" mass="22268">MQTTFTLVSLSLYVASASAAFAPPFLQAGFAPVQVPQLDADPVVTSAAASAAATDSASTNSSLPFMPSGSPSSMPASQASSAAAAIASLTPCAIDCLQAAAALTPCGTFTNATCACTDPNFQMMSATCIQGECDADEATAAMELQQSQCAAASLYASGQPTATSAFLPSNSAADFTPSASVSGSVTVTGGAAASASQSASSARALRMHLGGMGASVVVAIAGVVLQAMV</sequence>
<reference evidence="7" key="1">
    <citation type="submission" date="2020-05" db="EMBL/GenBank/DDBJ databases">
        <title>Mycena genomes resolve the evolution of fungal bioluminescence.</title>
        <authorList>
            <person name="Tsai I.J."/>
        </authorList>
    </citation>
    <scope>NUCLEOTIDE SEQUENCE</scope>
    <source>
        <strain evidence="7">110903Hualien_Pintung</strain>
    </source>
</reference>
<keyword evidence="3 5" id="KW-0732">Signal</keyword>
<dbReference type="Proteomes" id="UP000613580">
    <property type="component" value="Unassembled WGS sequence"/>
</dbReference>
<dbReference type="OrthoDB" id="4505683at2759"/>